<dbReference type="Proteomes" id="UP000836841">
    <property type="component" value="Chromosome 4"/>
</dbReference>
<dbReference type="GO" id="GO:0007142">
    <property type="term" value="P:male meiosis II"/>
    <property type="evidence" value="ECO:0007669"/>
    <property type="project" value="InterPro"/>
</dbReference>
<evidence type="ECO:0000313" key="2">
    <source>
        <dbReference type="Proteomes" id="UP000836841"/>
    </source>
</evidence>
<name>A0AAU9S6V8_THLAR</name>
<sequence length="183" mass="20783">MGCFMGCFGLSSNKKRRNSIRKILPRDQRICSYEPLLSSDPTDFSTVADNPEKISKTNLRCEVEEAEKNGTKKTRKRVRFNLNVQTYEPILPTRYQNCCSDDEEEEEKGEISKGSSWKAVKAKPVRVKQVMKENVEVDTDDQAKPLLKEIVVNTSLSTWLASPKSFHGIGSSKRSPFMVITNM</sequence>
<evidence type="ECO:0000313" key="1">
    <source>
        <dbReference type="EMBL" id="CAH2059607.1"/>
    </source>
</evidence>
<accession>A0AAU9S6V8</accession>
<dbReference type="EMBL" id="OU466860">
    <property type="protein sequence ID" value="CAH2059607.1"/>
    <property type="molecule type" value="Genomic_DNA"/>
</dbReference>
<dbReference type="AlphaFoldDB" id="A0AAU9S6V8"/>
<protein>
    <submittedName>
        <fullName evidence="1">Uncharacterized protein</fullName>
    </submittedName>
</protein>
<keyword evidence="2" id="KW-1185">Reference proteome</keyword>
<dbReference type="InterPro" id="IPR039300">
    <property type="entry name" value="JASON"/>
</dbReference>
<reference evidence="1 2" key="1">
    <citation type="submission" date="2022-03" db="EMBL/GenBank/DDBJ databases">
        <authorList>
            <person name="Nunn A."/>
            <person name="Chopra R."/>
            <person name="Nunn A."/>
            <person name="Contreras Garrido A."/>
        </authorList>
    </citation>
    <scope>NUCLEOTIDE SEQUENCE [LARGE SCALE GENOMIC DNA]</scope>
</reference>
<dbReference type="PANTHER" id="PTHR33318:SF16">
    <property type="entry name" value="FK506-BINDING NUCLEAR-LIKE PROTEIN"/>
    <property type="match status" value="1"/>
</dbReference>
<organism evidence="1 2">
    <name type="scientific">Thlaspi arvense</name>
    <name type="common">Field penny-cress</name>
    <dbReference type="NCBI Taxonomy" id="13288"/>
    <lineage>
        <taxon>Eukaryota</taxon>
        <taxon>Viridiplantae</taxon>
        <taxon>Streptophyta</taxon>
        <taxon>Embryophyta</taxon>
        <taxon>Tracheophyta</taxon>
        <taxon>Spermatophyta</taxon>
        <taxon>Magnoliopsida</taxon>
        <taxon>eudicotyledons</taxon>
        <taxon>Gunneridae</taxon>
        <taxon>Pentapetalae</taxon>
        <taxon>rosids</taxon>
        <taxon>malvids</taxon>
        <taxon>Brassicales</taxon>
        <taxon>Brassicaceae</taxon>
        <taxon>Thlaspideae</taxon>
        <taxon>Thlaspi</taxon>
    </lineage>
</organism>
<dbReference type="PANTHER" id="PTHR33318">
    <property type="entry name" value="ASPARTYL/GLUTAMYL-TRNA(ASN/GLN) AMIDOTRANSFERASE SUBUNIT"/>
    <property type="match status" value="1"/>
</dbReference>
<gene>
    <name evidence="1" type="ORF">TAV2_LOCUS12358</name>
</gene>
<proteinExistence type="predicted"/>